<accession>A0A453C9W1</accession>
<dbReference type="EnsemblPlants" id="AET2Gv20781300.1">
    <property type="protein sequence ID" value="AET2Gv20781300.1"/>
    <property type="gene ID" value="AET2Gv20781300"/>
</dbReference>
<protein>
    <recommendedName>
        <fullName evidence="3">Retrotransposon gag domain-containing protein</fullName>
    </recommendedName>
</protein>
<evidence type="ECO:0000313" key="2">
    <source>
        <dbReference type="Proteomes" id="UP000015105"/>
    </source>
</evidence>
<proteinExistence type="predicted"/>
<reference evidence="1" key="4">
    <citation type="submission" date="2019-03" db="UniProtKB">
        <authorList>
            <consortium name="EnsemblPlants"/>
        </authorList>
    </citation>
    <scope>IDENTIFICATION</scope>
</reference>
<reference evidence="1" key="5">
    <citation type="journal article" date="2021" name="G3 (Bethesda)">
        <title>Aegilops tauschii genome assembly Aet v5.0 features greater sequence contiguity and improved annotation.</title>
        <authorList>
            <person name="Wang L."/>
            <person name="Zhu T."/>
            <person name="Rodriguez J.C."/>
            <person name="Deal K.R."/>
            <person name="Dubcovsky J."/>
            <person name="McGuire P.E."/>
            <person name="Lux T."/>
            <person name="Spannagl M."/>
            <person name="Mayer K.F.X."/>
            <person name="Baldrich P."/>
            <person name="Meyers B.C."/>
            <person name="Huo N."/>
            <person name="Gu Y.Q."/>
            <person name="Zhou H."/>
            <person name="Devos K.M."/>
            <person name="Bennetzen J.L."/>
            <person name="Unver T."/>
            <person name="Budak H."/>
            <person name="Gulick P.J."/>
            <person name="Galiba G."/>
            <person name="Kalapos B."/>
            <person name="Nelson D.R."/>
            <person name="Li P."/>
            <person name="You F.M."/>
            <person name="Luo M.C."/>
            <person name="Dvorak J."/>
        </authorList>
    </citation>
    <scope>NUCLEOTIDE SEQUENCE [LARGE SCALE GENOMIC DNA]</scope>
    <source>
        <strain evidence="1">cv. AL8/78</strain>
    </source>
</reference>
<reference evidence="1" key="3">
    <citation type="journal article" date="2017" name="Nature">
        <title>Genome sequence of the progenitor of the wheat D genome Aegilops tauschii.</title>
        <authorList>
            <person name="Luo M.C."/>
            <person name="Gu Y.Q."/>
            <person name="Puiu D."/>
            <person name="Wang H."/>
            <person name="Twardziok S.O."/>
            <person name="Deal K.R."/>
            <person name="Huo N."/>
            <person name="Zhu T."/>
            <person name="Wang L."/>
            <person name="Wang Y."/>
            <person name="McGuire P.E."/>
            <person name="Liu S."/>
            <person name="Long H."/>
            <person name="Ramasamy R.K."/>
            <person name="Rodriguez J.C."/>
            <person name="Van S.L."/>
            <person name="Yuan L."/>
            <person name="Wang Z."/>
            <person name="Xia Z."/>
            <person name="Xiao L."/>
            <person name="Anderson O.D."/>
            <person name="Ouyang S."/>
            <person name="Liang Y."/>
            <person name="Zimin A.V."/>
            <person name="Pertea G."/>
            <person name="Qi P."/>
            <person name="Bennetzen J.L."/>
            <person name="Dai X."/>
            <person name="Dawson M.W."/>
            <person name="Muller H.G."/>
            <person name="Kugler K."/>
            <person name="Rivarola-Duarte L."/>
            <person name="Spannagl M."/>
            <person name="Mayer K.F.X."/>
            <person name="Lu F.H."/>
            <person name="Bevan M.W."/>
            <person name="Leroy P."/>
            <person name="Li P."/>
            <person name="You F.M."/>
            <person name="Sun Q."/>
            <person name="Liu Z."/>
            <person name="Lyons E."/>
            <person name="Wicker T."/>
            <person name="Salzberg S.L."/>
            <person name="Devos K.M."/>
            <person name="Dvorak J."/>
        </authorList>
    </citation>
    <scope>NUCLEOTIDE SEQUENCE [LARGE SCALE GENOMIC DNA]</scope>
    <source>
        <strain evidence="1">cv. AL8/78</strain>
    </source>
</reference>
<reference evidence="2" key="2">
    <citation type="journal article" date="2017" name="Nat. Plants">
        <title>The Aegilops tauschii genome reveals multiple impacts of transposons.</title>
        <authorList>
            <person name="Zhao G."/>
            <person name="Zou C."/>
            <person name="Li K."/>
            <person name="Wang K."/>
            <person name="Li T."/>
            <person name="Gao L."/>
            <person name="Zhang X."/>
            <person name="Wang H."/>
            <person name="Yang Z."/>
            <person name="Liu X."/>
            <person name="Jiang W."/>
            <person name="Mao L."/>
            <person name="Kong X."/>
            <person name="Jiao Y."/>
            <person name="Jia J."/>
        </authorList>
    </citation>
    <scope>NUCLEOTIDE SEQUENCE [LARGE SCALE GENOMIC DNA]</scope>
    <source>
        <strain evidence="2">cv. AL8/78</strain>
    </source>
</reference>
<dbReference type="AlphaFoldDB" id="A0A453C9W1"/>
<evidence type="ECO:0000313" key="1">
    <source>
        <dbReference type="EnsemblPlants" id="AET2Gv20781300.1"/>
    </source>
</evidence>
<dbReference type="PANTHER" id="PTHR47481:SF31">
    <property type="entry name" value="OS01G0873500 PROTEIN"/>
    <property type="match status" value="1"/>
</dbReference>
<sequence length="87" mass="9538">MTALSGMFSSHSLSHVNNIKTSLVNAQKGNKTVATYFAEMRGFADELVAAGKPLQDDELISYIMHDVDMDYQPLVSALDAHQPSIPR</sequence>
<dbReference type="Proteomes" id="UP000015105">
    <property type="component" value="Chromosome 2D"/>
</dbReference>
<dbReference type="PANTHER" id="PTHR47481">
    <property type="match status" value="1"/>
</dbReference>
<evidence type="ECO:0008006" key="3">
    <source>
        <dbReference type="Google" id="ProtNLM"/>
    </source>
</evidence>
<organism evidence="1 2">
    <name type="scientific">Aegilops tauschii subsp. strangulata</name>
    <name type="common">Goatgrass</name>
    <dbReference type="NCBI Taxonomy" id="200361"/>
    <lineage>
        <taxon>Eukaryota</taxon>
        <taxon>Viridiplantae</taxon>
        <taxon>Streptophyta</taxon>
        <taxon>Embryophyta</taxon>
        <taxon>Tracheophyta</taxon>
        <taxon>Spermatophyta</taxon>
        <taxon>Magnoliopsida</taxon>
        <taxon>Liliopsida</taxon>
        <taxon>Poales</taxon>
        <taxon>Poaceae</taxon>
        <taxon>BOP clade</taxon>
        <taxon>Pooideae</taxon>
        <taxon>Triticodae</taxon>
        <taxon>Triticeae</taxon>
        <taxon>Triticinae</taxon>
        <taxon>Aegilops</taxon>
    </lineage>
</organism>
<dbReference type="Gramene" id="AET2Gv20781300.1">
    <property type="protein sequence ID" value="AET2Gv20781300.1"/>
    <property type="gene ID" value="AET2Gv20781300"/>
</dbReference>
<name>A0A453C9W1_AEGTS</name>
<keyword evidence="2" id="KW-1185">Reference proteome</keyword>
<reference evidence="2" key="1">
    <citation type="journal article" date="2014" name="Science">
        <title>Ancient hybridizations among the ancestral genomes of bread wheat.</title>
        <authorList>
            <consortium name="International Wheat Genome Sequencing Consortium,"/>
            <person name="Marcussen T."/>
            <person name="Sandve S.R."/>
            <person name="Heier L."/>
            <person name="Spannagl M."/>
            <person name="Pfeifer M."/>
            <person name="Jakobsen K.S."/>
            <person name="Wulff B.B."/>
            <person name="Steuernagel B."/>
            <person name="Mayer K.F."/>
            <person name="Olsen O.A."/>
        </authorList>
    </citation>
    <scope>NUCLEOTIDE SEQUENCE [LARGE SCALE GENOMIC DNA]</scope>
    <source>
        <strain evidence="2">cv. AL8/78</strain>
    </source>
</reference>